<evidence type="ECO:0000313" key="1">
    <source>
        <dbReference type="EMBL" id="KKK68120.1"/>
    </source>
</evidence>
<organism evidence="1">
    <name type="scientific">marine sediment metagenome</name>
    <dbReference type="NCBI Taxonomy" id="412755"/>
    <lineage>
        <taxon>unclassified sequences</taxon>
        <taxon>metagenomes</taxon>
        <taxon>ecological metagenomes</taxon>
    </lineage>
</organism>
<name>A0A0F8Y3F9_9ZZZZ</name>
<gene>
    <name evidence="1" type="ORF">LCGC14_2947250</name>
</gene>
<protein>
    <submittedName>
        <fullName evidence="1">Uncharacterized protein</fullName>
    </submittedName>
</protein>
<accession>A0A0F8Y3F9</accession>
<proteinExistence type="predicted"/>
<reference evidence="1" key="1">
    <citation type="journal article" date="2015" name="Nature">
        <title>Complex archaea that bridge the gap between prokaryotes and eukaryotes.</title>
        <authorList>
            <person name="Spang A."/>
            <person name="Saw J.H."/>
            <person name="Jorgensen S.L."/>
            <person name="Zaremba-Niedzwiedzka K."/>
            <person name="Martijn J."/>
            <person name="Lind A.E."/>
            <person name="van Eijk R."/>
            <person name="Schleper C."/>
            <person name="Guy L."/>
            <person name="Ettema T.J."/>
        </authorList>
    </citation>
    <scope>NUCLEOTIDE SEQUENCE</scope>
</reference>
<feature type="non-terminal residue" evidence="1">
    <location>
        <position position="99"/>
    </location>
</feature>
<dbReference type="AntiFam" id="ANF00012">
    <property type="entry name" value="tRNA translation"/>
</dbReference>
<dbReference type="AlphaFoldDB" id="A0A0F8Y3F9"/>
<dbReference type="EMBL" id="LAZR01059282">
    <property type="protein sequence ID" value="KKK68120.1"/>
    <property type="molecule type" value="Genomic_DNA"/>
</dbReference>
<sequence>MVLVFGGGGGSRTPDTLRAKQVLSQLSYAPVCGAAPLRGLRGHGRCSRCLLWIGGTHGARTRHLPVDNRLRYQLRQRPVDIGTAVGIGAGAGRVHRAFL</sequence>
<comment type="caution">
    <text evidence="1">The sequence shown here is derived from an EMBL/GenBank/DDBJ whole genome shotgun (WGS) entry which is preliminary data.</text>
</comment>